<dbReference type="PANTHER" id="PTHR43685">
    <property type="entry name" value="GLYCOSYLTRANSFERASE"/>
    <property type="match status" value="1"/>
</dbReference>
<accession>A0A0K6HVF8</accession>
<dbReference type="SUPFAM" id="SSF53448">
    <property type="entry name" value="Nucleotide-diphospho-sugar transferases"/>
    <property type="match status" value="1"/>
</dbReference>
<evidence type="ECO:0000256" key="1">
    <source>
        <dbReference type="SAM" id="Phobius"/>
    </source>
</evidence>
<keyword evidence="1" id="KW-0472">Membrane</keyword>
<dbReference type="AlphaFoldDB" id="A0A0K6HVF8"/>
<dbReference type="GO" id="GO:0016740">
    <property type="term" value="F:transferase activity"/>
    <property type="evidence" value="ECO:0007669"/>
    <property type="project" value="UniProtKB-KW"/>
</dbReference>
<reference evidence="4" key="1">
    <citation type="submission" date="2015-08" db="EMBL/GenBank/DDBJ databases">
        <authorList>
            <person name="Varghese N."/>
        </authorList>
    </citation>
    <scope>NUCLEOTIDE SEQUENCE [LARGE SCALE GENOMIC DNA]</scope>
    <source>
        <strain evidence="4">DSM 23407</strain>
    </source>
</reference>
<dbReference type="EMBL" id="CYHE01000003">
    <property type="protein sequence ID" value="CUA94880.1"/>
    <property type="molecule type" value="Genomic_DNA"/>
</dbReference>
<keyword evidence="3" id="KW-0808">Transferase</keyword>
<sequence length="324" mass="37164">MVSFTVVIPVFNRSSTVWPTLRSVQEQTFEDFECLVVDDGSEDCDELKMIVSKLDDHRFRYIYQSNGGGGAARNTGILAAKGEWISLLDSDDRFHTSKLAVIASSAHKDPSVQIWSHRALVDRGDGVSFIRPTKLPKDSDSIADLMFCYREFLQTSTLSVRTDWARRILFDASLRKAQDVDFMIRLERAGAKYRCLPDVLSLWNDRPAENRVGAPRRPSDVKRWYAQQRPFLSPKLRRAFEATYLSYEVAKETPFRAFFMILRSLAFGSIGARMAILSLLRAFLNQRIYRHILNYLVKGRSAKMPTFDVQEFEYSTSPEISKSK</sequence>
<gene>
    <name evidence="3" type="ORF">Ga0061067_103343</name>
</gene>
<keyword evidence="1" id="KW-1133">Transmembrane helix</keyword>
<dbReference type="CDD" id="cd00761">
    <property type="entry name" value="Glyco_tranf_GTA_type"/>
    <property type="match status" value="1"/>
</dbReference>
<evidence type="ECO:0000259" key="2">
    <source>
        <dbReference type="Pfam" id="PF00535"/>
    </source>
</evidence>
<dbReference type="Proteomes" id="UP000183900">
    <property type="component" value="Unassembled WGS sequence"/>
</dbReference>
<dbReference type="InterPro" id="IPR001173">
    <property type="entry name" value="Glyco_trans_2-like"/>
</dbReference>
<protein>
    <submittedName>
        <fullName evidence="3">Glycosyltransferase involved in cell wall bisynthesis</fullName>
    </submittedName>
</protein>
<keyword evidence="1" id="KW-0812">Transmembrane</keyword>
<dbReference type="Gene3D" id="3.90.550.10">
    <property type="entry name" value="Spore Coat Polysaccharide Biosynthesis Protein SpsA, Chain A"/>
    <property type="match status" value="1"/>
</dbReference>
<keyword evidence="4" id="KW-1185">Reference proteome</keyword>
<dbReference type="RefSeq" id="WP_072242551.1">
    <property type="nucleotide sequence ID" value="NZ_CYHE01000003.1"/>
</dbReference>
<organism evidence="3 4">
    <name type="scientific">Pannonibacter indicus</name>
    <dbReference type="NCBI Taxonomy" id="466044"/>
    <lineage>
        <taxon>Bacteria</taxon>
        <taxon>Pseudomonadati</taxon>
        <taxon>Pseudomonadota</taxon>
        <taxon>Alphaproteobacteria</taxon>
        <taxon>Hyphomicrobiales</taxon>
        <taxon>Stappiaceae</taxon>
        <taxon>Pannonibacter</taxon>
    </lineage>
</organism>
<dbReference type="InterPro" id="IPR029044">
    <property type="entry name" value="Nucleotide-diphossugar_trans"/>
</dbReference>
<proteinExistence type="predicted"/>
<dbReference type="PANTHER" id="PTHR43685:SF2">
    <property type="entry name" value="GLYCOSYLTRANSFERASE 2-LIKE DOMAIN-CONTAINING PROTEIN"/>
    <property type="match status" value="1"/>
</dbReference>
<feature type="transmembrane region" description="Helical" evidence="1">
    <location>
        <begin position="257"/>
        <end position="280"/>
    </location>
</feature>
<evidence type="ECO:0000313" key="3">
    <source>
        <dbReference type="EMBL" id="CUA94880.1"/>
    </source>
</evidence>
<feature type="domain" description="Glycosyltransferase 2-like" evidence="2">
    <location>
        <begin position="5"/>
        <end position="123"/>
    </location>
</feature>
<dbReference type="InterPro" id="IPR050834">
    <property type="entry name" value="Glycosyltransf_2"/>
</dbReference>
<name>A0A0K6HVF8_9HYPH</name>
<evidence type="ECO:0000313" key="4">
    <source>
        <dbReference type="Proteomes" id="UP000183900"/>
    </source>
</evidence>
<dbReference type="Pfam" id="PF00535">
    <property type="entry name" value="Glycos_transf_2"/>
    <property type="match status" value="1"/>
</dbReference>